<sequence length="110" mass="12138">MLISTSILLLLFVYATNQDSLEDDRSAFEDLTDDAGTRRFIGPLPPLPDMTGTGRVEPGPPGIRPPPGLIEELTNFHEEMGIVSKQGKKRLMGVSRRKPTVDDSFVDARQ</sequence>
<comment type="caution">
    <text evidence="2">The sequence shown here is derived from an EMBL/GenBank/DDBJ whole genome shotgun (WGS) entry which is preliminary data.</text>
</comment>
<evidence type="ECO:0000256" key="1">
    <source>
        <dbReference type="SAM" id="MobiDB-lite"/>
    </source>
</evidence>
<dbReference type="EMBL" id="CATQJL010000316">
    <property type="protein sequence ID" value="CAJ0604805.1"/>
    <property type="molecule type" value="Genomic_DNA"/>
</dbReference>
<gene>
    <name evidence="2" type="ORF">CYNAS_LOCUS16788</name>
</gene>
<organism evidence="2 3">
    <name type="scientific">Cylicocyclus nassatus</name>
    <name type="common">Nematode worm</name>
    <dbReference type="NCBI Taxonomy" id="53992"/>
    <lineage>
        <taxon>Eukaryota</taxon>
        <taxon>Metazoa</taxon>
        <taxon>Ecdysozoa</taxon>
        <taxon>Nematoda</taxon>
        <taxon>Chromadorea</taxon>
        <taxon>Rhabditida</taxon>
        <taxon>Rhabditina</taxon>
        <taxon>Rhabditomorpha</taxon>
        <taxon>Strongyloidea</taxon>
        <taxon>Strongylidae</taxon>
        <taxon>Cylicocyclus</taxon>
    </lineage>
</organism>
<proteinExistence type="predicted"/>
<feature type="region of interest" description="Disordered" evidence="1">
    <location>
        <begin position="91"/>
        <end position="110"/>
    </location>
</feature>
<evidence type="ECO:0000313" key="2">
    <source>
        <dbReference type="EMBL" id="CAJ0604805.1"/>
    </source>
</evidence>
<accession>A0AA36MBV0</accession>
<protein>
    <submittedName>
        <fullName evidence="2">Uncharacterized protein</fullName>
    </submittedName>
</protein>
<name>A0AA36MBV0_CYLNA</name>
<reference evidence="2" key="1">
    <citation type="submission" date="2023-07" db="EMBL/GenBank/DDBJ databases">
        <authorList>
            <consortium name="CYATHOMIX"/>
        </authorList>
    </citation>
    <scope>NUCLEOTIDE SEQUENCE</scope>
    <source>
        <strain evidence="2">N/A</strain>
    </source>
</reference>
<dbReference type="AlphaFoldDB" id="A0AA36MBV0"/>
<dbReference type="Proteomes" id="UP001176961">
    <property type="component" value="Unassembled WGS sequence"/>
</dbReference>
<keyword evidence="3" id="KW-1185">Reference proteome</keyword>
<evidence type="ECO:0000313" key="3">
    <source>
        <dbReference type="Proteomes" id="UP001176961"/>
    </source>
</evidence>
<feature type="region of interest" description="Disordered" evidence="1">
    <location>
        <begin position="37"/>
        <end position="66"/>
    </location>
</feature>